<dbReference type="Gene3D" id="2.40.160.20">
    <property type="match status" value="1"/>
</dbReference>
<comment type="subcellular location">
    <subcellularLocation>
        <location evidence="1">Cell outer membrane</location>
    </subcellularLocation>
</comment>
<name>A0A2I7N4D3_9NEIS</name>
<dbReference type="Pfam" id="PF13505">
    <property type="entry name" value="OMP_b-brl"/>
    <property type="match status" value="1"/>
</dbReference>
<dbReference type="SUPFAM" id="SSF56925">
    <property type="entry name" value="OMPA-like"/>
    <property type="match status" value="1"/>
</dbReference>
<feature type="signal peptide" evidence="3">
    <location>
        <begin position="1"/>
        <end position="28"/>
    </location>
</feature>
<feature type="chain" id="PRO_5014351793" description="Outer membrane protein beta-barrel domain-containing protein" evidence="3">
    <location>
        <begin position="29"/>
        <end position="193"/>
    </location>
</feature>
<evidence type="ECO:0000256" key="1">
    <source>
        <dbReference type="ARBA" id="ARBA00004442"/>
    </source>
</evidence>
<dbReference type="Proteomes" id="UP000236655">
    <property type="component" value="Chromosome"/>
</dbReference>
<accession>A0A2I7N4D3</accession>
<dbReference type="InterPro" id="IPR011250">
    <property type="entry name" value="OMP/PagP_B-barrel"/>
</dbReference>
<gene>
    <name evidence="5" type="ORF">CUN60_03120</name>
</gene>
<dbReference type="EMBL" id="CP024847">
    <property type="protein sequence ID" value="AUR51330.1"/>
    <property type="molecule type" value="Genomic_DNA"/>
</dbReference>
<evidence type="ECO:0000259" key="4">
    <source>
        <dbReference type="Pfam" id="PF13505"/>
    </source>
</evidence>
<protein>
    <recommendedName>
        <fullName evidence="4">Outer membrane protein beta-barrel domain-containing protein</fullName>
    </recommendedName>
</protein>
<keyword evidence="2 3" id="KW-0732">Signal</keyword>
<dbReference type="GO" id="GO:0009279">
    <property type="term" value="C:cell outer membrane"/>
    <property type="evidence" value="ECO:0007669"/>
    <property type="project" value="UniProtKB-SubCell"/>
</dbReference>
<sequence length="193" mass="20761">MIKFEKFFLPMKKLMLALAAIGINQSFADVSGFYLGGGLGYGVQKLDYQNSSTSDGSLGLRIQLGYQFADWIDAELGYNYITEGSNWNNLGSPSSIIYDLSVTPGFTLPATPIGVFVRLGVDAVSTNLNSSFYNSSMNSSINFEYGAGVKVNIPDSRTFIRAEYINYGGGPNNGNSGVLTTPSAIMIDAGYVF</sequence>
<reference evidence="6" key="1">
    <citation type="submission" date="2017-11" db="EMBL/GenBank/DDBJ databases">
        <authorList>
            <person name="Chan K.G."/>
            <person name="Lee L.S."/>
        </authorList>
    </citation>
    <scope>NUCLEOTIDE SEQUENCE [LARGE SCALE GENOMIC DNA]</scope>
    <source>
        <strain evidence="6">DSM 100970</strain>
    </source>
</reference>
<evidence type="ECO:0000256" key="2">
    <source>
        <dbReference type="ARBA" id="ARBA00022729"/>
    </source>
</evidence>
<evidence type="ECO:0000313" key="5">
    <source>
        <dbReference type="EMBL" id="AUR51330.1"/>
    </source>
</evidence>
<evidence type="ECO:0000256" key="3">
    <source>
        <dbReference type="SAM" id="SignalP"/>
    </source>
</evidence>
<keyword evidence="6" id="KW-1185">Reference proteome</keyword>
<dbReference type="AlphaFoldDB" id="A0A2I7N4D3"/>
<proteinExistence type="predicted"/>
<feature type="domain" description="Outer membrane protein beta-barrel" evidence="4">
    <location>
        <begin position="16"/>
        <end position="193"/>
    </location>
</feature>
<dbReference type="InterPro" id="IPR027385">
    <property type="entry name" value="Beta-barrel_OMP"/>
</dbReference>
<organism evidence="5 6">
    <name type="scientific">Aquella oligotrophica</name>
    <dbReference type="NCBI Taxonomy" id="2067065"/>
    <lineage>
        <taxon>Bacteria</taxon>
        <taxon>Pseudomonadati</taxon>
        <taxon>Pseudomonadota</taxon>
        <taxon>Betaproteobacteria</taxon>
        <taxon>Neisseriales</taxon>
        <taxon>Neisseriaceae</taxon>
        <taxon>Aquella</taxon>
    </lineage>
</organism>
<evidence type="ECO:0000313" key="6">
    <source>
        <dbReference type="Proteomes" id="UP000236655"/>
    </source>
</evidence>
<dbReference type="KEGG" id="nba:CUN60_03120"/>